<gene>
    <name evidence="3" type="ORF">HELGO_WM25517</name>
</gene>
<organism evidence="3">
    <name type="scientific">uncultured Aureispira sp</name>
    <dbReference type="NCBI Taxonomy" id="1331704"/>
    <lineage>
        <taxon>Bacteria</taxon>
        <taxon>Pseudomonadati</taxon>
        <taxon>Bacteroidota</taxon>
        <taxon>Saprospiria</taxon>
        <taxon>Saprospirales</taxon>
        <taxon>Saprospiraceae</taxon>
        <taxon>Aureispira</taxon>
        <taxon>environmental samples</taxon>
    </lineage>
</organism>
<evidence type="ECO:0000259" key="2">
    <source>
        <dbReference type="PROSITE" id="PS51352"/>
    </source>
</evidence>
<feature type="chain" id="PRO_5027655711" evidence="1">
    <location>
        <begin position="30"/>
        <end position="508"/>
    </location>
</feature>
<protein>
    <submittedName>
        <fullName evidence="3">Peroxiredoxin</fullName>
    </submittedName>
</protein>
<dbReference type="EMBL" id="CACVAQ010000516">
    <property type="protein sequence ID" value="CAA6829766.1"/>
    <property type="molecule type" value="Genomic_DNA"/>
</dbReference>
<feature type="domain" description="Thioredoxin" evidence="2">
    <location>
        <begin position="345"/>
        <end position="485"/>
    </location>
</feature>
<dbReference type="PANTHER" id="PTHR42852:SF13">
    <property type="entry name" value="PROTEIN DIPZ"/>
    <property type="match status" value="1"/>
</dbReference>
<proteinExistence type="predicted"/>
<dbReference type="SUPFAM" id="SSF52833">
    <property type="entry name" value="Thioredoxin-like"/>
    <property type="match status" value="1"/>
</dbReference>
<dbReference type="InterPro" id="IPR033395">
    <property type="entry name" value="DUF5106"/>
</dbReference>
<dbReference type="InterPro" id="IPR050553">
    <property type="entry name" value="Thioredoxin_ResA/DsbE_sf"/>
</dbReference>
<keyword evidence="1" id="KW-0732">Signal</keyword>
<dbReference type="InterPro" id="IPR013766">
    <property type="entry name" value="Thioredoxin_domain"/>
</dbReference>
<dbReference type="AlphaFoldDB" id="A0A6S6U9A1"/>
<evidence type="ECO:0000313" key="3">
    <source>
        <dbReference type="EMBL" id="CAA6829766.1"/>
    </source>
</evidence>
<dbReference type="Pfam" id="PF08534">
    <property type="entry name" value="Redoxin"/>
    <property type="match status" value="1"/>
</dbReference>
<dbReference type="InterPro" id="IPR036249">
    <property type="entry name" value="Thioredoxin-like_sf"/>
</dbReference>
<reference evidence="3" key="1">
    <citation type="submission" date="2020-01" db="EMBL/GenBank/DDBJ databases">
        <authorList>
            <person name="Meier V. D."/>
            <person name="Meier V D."/>
        </authorList>
    </citation>
    <scope>NUCLEOTIDE SEQUENCE</scope>
    <source>
        <strain evidence="3">HLG_WM_MAG_10</strain>
    </source>
</reference>
<dbReference type="Gene3D" id="3.40.30.10">
    <property type="entry name" value="Glutaredoxin"/>
    <property type="match status" value="1"/>
</dbReference>
<name>A0A6S6U9A1_9BACT</name>
<evidence type="ECO:0000256" key="1">
    <source>
        <dbReference type="SAM" id="SignalP"/>
    </source>
</evidence>
<feature type="signal peptide" evidence="1">
    <location>
        <begin position="1"/>
        <end position="29"/>
    </location>
</feature>
<dbReference type="PANTHER" id="PTHR42852">
    <property type="entry name" value="THIOL:DISULFIDE INTERCHANGE PROTEIN DSBE"/>
    <property type="match status" value="1"/>
</dbReference>
<accession>A0A6S6U9A1</accession>
<dbReference type="GO" id="GO:0016491">
    <property type="term" value="F:oxidoreductase activity"/>
    <property type="evidence" value="ECO:0007669"/>
    <property type="project" value="InterPro"/>
</dbReference>
<dbReference type="CDD" id="cd02966">
    <property type="entry name" value="TlpA_like_family"/>
    <property type="match status" value="1"/>
</dbReference>
<sequence>MTKRNRMNQLLRRSILLVLALMLANFAIAQDRAATAEEGYNIRVKIDGYENDTCILGYRLGKKTYVKDTLITRNDKGGWLFKGDEALKGGIYLILTKPENLYFEFLIPNDEEQKNLSLHTKLDASKDLSKNLKIEGSVDNKAFLDYLKFLSKTRAKDTKIGKSIEAEEDAEKKKKLQEERVAIGGSVKEYQLNLIAKHPDYLSSKLIAASIQPEVPKEYDRAQGFYYYRAHYWDNFDWTDPRLIRTPLFKDKLEFWTEKLAVQVPDSVIVAVDFVLKNSLEGGDKEMFQYAAAEYLNKYAQTKVICMDAVYVFLGEKYYCSGHADWVDSAQLEKICENVATLKPLQCGLYAPNIRLKKLDGTPVNLHEVKAKFTALYFWDPDCGNCSKTTDKLVPVYNKYKDMGFEVFGVCSKSWKDIERCKEKVKDKGMDFINTSDEPYPLAVAKKTYDIKVNPFLVLLDENKKIMWKRIDPKQLEDILKREFGIKDDPAEGAVLENKEKATDAKPK</sequence>
<dbReference type="Pfam" id="PF17127">
    <property type="entry name" value="DUF5106"/>
    <property type="match status" value="1"/>
</dbReference>
<dbReference type="PROSITE" id="PS51352">
    <property type="entry name" value="THIOREDOXIN_2"/>
    <property type="match status" value="1"/>
</dbReference>
<dbReference type="InterPro" id="IPR013740">
    <property type="entry name" value="Redoxin"/>
</dbReference>